<evidence type="ECO:0000256" key="4">
    <source>
        <dbReference type="ARBA" id="ARBA00023098"/>
    </source>
</evidence>
<dbReference type="SMART" id="SM00563">
    <property type="entry name" value="PlsC"/>
    <property type="match status" value="1"/>
</dbReference>
<dbReference type="InterPro" id="IPR002123">
    <property type="entry name" value="Plipid/glycerol_acylTrfase"/>
</dbReference>
<dbReference type="GO" id="GO:0006654">
    <property type="term" value="P:phosphatidic acid biosynthetic process"/>
    <property type="evidence" value="ECO:0007669"/>
    <property type="project" value="TreeGrafter"/>
</dbReference>
<keyword evidence="2" id="KW-0444">Lipid biosynthesis</keyword>
<keyword evidence="4" id="KW-0443">Lipid metabolism</keyword>
<name>A0A3N7HM50_9BURK</name>
<evidence type="ECO:0000256" key="2">
    <source>
        <dbReference type="ARBA" id="ARBA00022516"/>
    </source>
</evidence>
<dbReference type="SUPFAM" id="SSF69593">
    <property type="entry name" value="Glycerol-3-phosphate (1)-acyltransferase"/>
    <property type="match status" value="1"/>
</dbReference>
<proteinExistence type="predicted"/>
<keyword evidence="5 7" id="KW-0012">Acyltransferase</keyword>
<evidence type="ECO:0000313" key="8">
    <source>
        <dbReference type="Proteomes" id="UP000267464"/>
    </source>
</evidence>
<dbReference type="Pfam" id="PF01553">
    <property type="entry name" value="Acyltransferase"/>
    <property type="match status" value="1"/>
</dbReference>
<dbReference type="OrthoDB" id="9806880at2"/>
<reference evidence="7 8" key="1">
    <citation type="submission" date="2018-08" db="EMBL/GenBank/DDBJ databases">
        <authorList>
            <person name="Khan S.A."/>
            <person name="Jeon C.O."/>
            <person name="Chun B.H."/>
            <person name="Jeong S.E."/>
        </authorList>
    </citation>
    <scope>NUCLEOTIDE SEQUENCE [LARGE SCALE GENOMIC DNA]</scope>
    <source>
        <strain evidence="7 8">S-16</strain>
    </source>
</reference>
<dbReference type="CDD" id="cd07989">
    <property type="entry name" value="LPLAT_AGPAT-like"/>
    <property type="match status" value="1"/>
</dbReference>
<feature type="domain" description="Phospholipid/glycerol acyltransferase" evidence="6">
    <location>
        <begin position="20"/>
        <end position="132"/>
    </location>
</feature>
<comment type="pathway">
    <text evidence="1">Lipid metabolism.</text>
</comment>
<evidence type="ECO:0000256" key="1">
    <source>
        <dbReference type="ARBA" id="ARBA00005189"/>
    </source>
</evidence>
<keyword evidence="3 7" id="KW-0808">Transferase</keyword>
<dbReference type="PANTHER" id="PTHR10434:SF64">
    <property type="entry name" value="1-ACYL-SN-GLYCEROL-3-PHOSPHATE ACYLTRANSFERASE-RELATED"/>
    <property type="match status" value="1"/>
</dbReference>
<organism evidence="7 8">
    <name type="scientific">Piscinibacter terrae</name>
    <dbReference type="NCBI Taxonomy" id="2496871"/>
    <lineage>
        <taxon>Bacteria</taxon>
        <taxon>Pseudomonadati</taxon>
        <taxon>Pseudomonadota</taxon>
        <taxon>Betaproteobacteria</taxon>
        <taxon>Burkholderiales</taxon>
        <taxon>Sphaerotilaceae</taxon>
        <taxon>Piscinibacter</taxon>
    </lineage>
</organism>
<evidence type="ECO:0000256" key="3">
    <source>
        <dbReference type="ARBA" id="ARBA00022679"/>
    </source>
</evidence>
<accession>A0A3N7HM50</accession>
<dbReference type="GO" id="GO:0003841">
    <property type="term" value="F:1-acylglycerol-3-phosphate O-acyltransferase activity"/>
    <property type="evidence" value="ECO:0007669"/>
    <property type="project" value="TreeGrafter"/>
</dbReference>
<protein>
    <submittedName>
        <fullName evidence="7">1-acyl-sn-glycerol-3-phosphate acyltransferase</fullName>
    </submittedName>
</protein>
<evidence type="ECO:0000259" key="6">
    <source>
        <dbReference type="SMART" id="SM00563"/>
    </source>
</evidence>
<evidence type="ECO:0000313" key="7">
    <source>
        <dbReference type="EMBL" id="RQP21701.1"/>
    </source>
</evidence>
<dbReference type="EMBL" id="QUSW01000010">
    <property type="protein sequence ID" value="RQP21701.1"/>
    <property type="molecule type" value="Genomic_DNA"/>
</dbReference>
<dbReference type="PANTHER" id="PTHR10434">
    <property type="entry name" value="1-ACYL-SN-GLYCEROL-3-PHOSPHATE ACYLTRANSFERASE"/>
    <property type="match status" value="1"/>
</dbReference>
<sequence length="199" mass="21708">MLRILGIGLDASGTPRGPATLVIANHVSWLDILAINAVYPCRFVSKSDVRHWPLIGWLVACGGTLFIERERKRDALRVVHQVADALKKGDTIALFPEGTTSEGHGLLTFHANLLQAAVSTGVPVQPVALRFSDALEPVSQAAAYVGDTHLIRSLWMIVTARAMRVRVDWLPAVESHGADRRELSDHLREAILQSLGVTK</sequence>
<comment type="caution">
    <text evidence="7">The sequence shown here is derived from an EMBL/GenBank/DDBJ whole genome shotgun (WGS) entry which is preliminary data.</text>
</comment>
<gene>
    <name evidence="7" type="ORF">DZC73_26980</name>
</gene>
<dbReference type="AlphaFoldDB" id="A0A3N7HM50"/>
<evidence type="ECO:0000256" key="5">
    <source>
        <dbReference type="ARBA" id="ARBA00023315"/>
    </source>
</evidence>
<keyword evidence="8" id="KW-1185">Reference proteome</keyword>
<dbReference type="Proteomes" id="UP000267464">
    <property type="component" value="Unassembled WGS sequence"/>
</dbReference>
<reference evidence="7 8" key="2">
    <citation type="submission" date="2018-12" db="EMBL/GenBank/DDBJ databases">
        <title>Rhizobacter gummiphilus sp. nov., a rubber-degrading bacterium isolated from the soil of a botanical garden in Japan.</title>
        <authorList>
            <person name="Shunsuke S.S."/>
        </authorList>
    </citation>
    <scope>NUCLEOTIDE SEQUENCE [LARGE SCALE GENOMIC DNA]</scope>
    <source>
        <strain evidence="7 8">S-16</strain>
    </source>
</reference>